<accession>A0A9Q0X124</accession>
<keyword evidence="3" id="KW-1185">Reference proteome</keyword>
<dbReference type="Proteomes" id="UP001151752">
    <property type="component" value="Chromosome 16"/>
</dbReference>
<dbReference type="AlphaFoldDB" id="A0A9Q0X124"/>
<dbReference type="EMBL" id="JAPFFM010000001">
    <property type="protein sequence ID" value="KAJ6776824.1"/>
    <property type="molecule type" value="Genomic_DNA"/>
</dbReference>
<evidence type="ECO:0000256" key="1">
    <source>
        <dbReference type="SAM" id="MobiDB-lite"/>
    </source>
</evidence>
<protein>
    <submittedName>
        <fullName evidence="2">Uncharacterized protein</fullName>
    </submittedName>
</protein>
<feature type="region of interest" description="Disordered" evidence="1">
    <location>
        <begin position="82"/>
        <end position="123"/>
    </location>
</feature>
<evidence type="ECO:0000313" key="3">
    <source>
        <dbReference type="Proteomes" id="UP001151752"/>
    </source>
</evidence>
<reference evidence="2" key="1">
    <citation type="submission" date="2022-11" db="EMBL/GenBank/DDBJ databases">
        <authorList>
            <person name="Hyden B.L."/>
            <person name="Feng K."/>
            <person name="Yates T."/>
            <person name="Jawdy S."/>
            <person name="Smart L.B."/>
            <person name="Muchero W."/>
        </authorList>
    </citation>
    <scope>NUCLEOTIDE SEQUENCE</scope>
    <source>
        <tissue evidence="2">Shoot tip</tissue>
    </source>
</reference>
<name>A0A9Q0X124_9ROSI</name>
<sequence length="158" mass="17069">MKQPMAVVVTHAQAQTSQASQTPSSALNQPISQEISQPVKDPNPKLKPKITTLPIDNQTHPVMNSANTNDEVCHLSKMDSLGSRTIATMEETQGESSTSGTPIDEHDQSPPPSPITVKKKKGGKKHKAGFWLGGMPPIFPFRVFIALRNGSLVMFATI</sequence>
<feature type="compositionally biased region" description="Low complexity" evidence="1">
    <location>
        <begin position="12"/>
        <end position="26"/>
    </location>
</feature>
<organism evidence="2 3">
    <name type="scientific">Salix koriyanagi</name>
    <dbReference type="NCBI Taxonomy" id="2511006"/>
    <lineage>
        <taxon>Eukaryota</taxon>
        <taxon>Viridiplantae</taxon>
        <taxon>Streptophyta</taxon>
        <taxon>Embryophyta</taxon>
        <taxon>Tracheophyta</taxon>
        <taxon>Spermatophyta</taxon>
        <taxon>Magnoliopsida</taxon>
        <taxon>eudicotyledons</taxon>
        <taxon>Gunneridae</taxon>
        <taxon>Pentapetalae</taxon>
        <taxon>rosids</taxon>
        <taxon>fabids</taxon>
        <taxon>Malpighiales</taxon>
        <taxon>Salicaceae</taxon>
        <taxon>Saliceae</taxon>
        <taxon>Salix</taxon>
    </lineage>
</organism>
<reference evidence="2" key="2">
    <citation type="journal article" date="2023" name="Int. J. Mol. Sci.">
        <title>De Novo Assembly and Annotation of 11 Diverse Shrub Willow (Salix) Genomes Reveals Novel Gene Organization in Sex-Linked Regions.</title>
        <authorList>
            <person name="Hyden B."/>
            <person name="Feng K."/>
            <person name="Yates T.B."/>
            <person name="Jawdy S."/>
            <person name="Cereghino C."/>
            <person name="Smart L.B."/>
            <person name="Muchero W."/>
        </authorList>
    </citation>
    <scope>NUCLEOTIDE SEQUENCE</scope>
    <source>
        <tissue evidence="2">Shoot tip</tissue>
    </source>
</reference>
<feature type="compositionally biased region" description="Polar residues" evidence="1">
    <location>
        <begin position="27"/>
        <end position="36"/>
    </location>
</feature>
<gene>
    <name evidence="2" type="ORF">OIU74_000909</name>
</gene>
<feature type="compositionally biased region" description="Polar residues" evidence="1">
    <location>
        <begin position="82"/>
        <end position="101"/>
    </location>
</feature>
<evidence type="ECO:0000313" key="2">
    <source>
        <dbReference type="EMBL" id="KAJ6776824.1"/>
    </source>
</evidence>
<feature type="region of interest" description="Disordered" evidence="1">
    <location>
        <begin position="1"/>
        <end position="70"/>
    </location>
</feature>
<proteinExistence type="predicted"/>
<comment type="caution">
    <text evidence="2">The sequence shown here is derived from an EMBL/GenBank/DDBJ whole genome shotgun (WGS) entry which is preliminary data.</text>
</comment>
<feature type="compositionally biased region" description="Polar residues" evidence="1">
    <location>
        <begin position="54"/>
        <end position="70"/>
    </location>
</feature>